<evidence type="ECO:0000313" key="3">
    <source>
        <dbReference type="Proteomes" id="UP001219525"/>
    </source>
</evidence>
<organism evidence="2 3">
    <name type="scientific">Mycena pura</name>
    <dbReference type="NCBI Taxonomy" id="153505"/>
    <lineage>
        <taxon>Eukaryota</taxon>
        <taxon>Fungi</taxon>
        <taxon>Dikarya</taxon>
        <taxon>Basidiomycota</taxon>
        <taxon>Agaricomycotina</taxon>
        <taxon>Agaricomycetes</taxon>
        <taxon>Agaricomycetidae</taxon>
        <taxon>Agaricales</taxon>
        <taxon>Marasmiineae</taxon>
        <taxon>Mycenaceae</taxon>
        <taxon>Mycena</taxon>
    </lineage>
</organism>
<proteinExistence type="predicted"/>
<reference evidence="2" key="1">
    <citation type="submission" date="2023-03" db="EMBL/GenBank/DDBJ databases">
        <title>Massive genome expansion in bonnet fungi (Mycena s.s.) driven by repeated elements and novel gene families across ecological guilds.</title>
        <authorList>
            <consortium name="Lawrence Berkeley National Laboratory"/>
            <person name="Harder C.B."/>
            <person name="Miyauchi S."/>
            <person name="Viragh M."/>
            <person name="Kuo A."/>
            <person name="Thoen E."/>
            <person name="Andreopoulos B."/>
            <person name="Lu D."/>
            <person name="Skrede I."/>
            <person name="Drula E."/>
            <person name="Henrissat B."/>
            <person name="Morin E."/>
            <person name="Kohler A."/>
            <person name="Barry K."/>
            <person name="LaButti K."/>
            <person name="Morin E."/>
            <person name="Salamov A."/>
            <person name="Lipzen A."/>
            <person name="Mereny Z."/>
            <person name="Hegedus B."/>
            <person name="Baldrian P."/>
            <person name="Stursova M."/>
            <person name="Weitz H."/>
            <person name="Taylor A."/>
            <person name="Grigoriev I.V."/>
            <person name="Nagy L.G."/>
            <person name="Martin F."/>
            <person name="Kauserud H."/>
        </authorList>
    </citation>
    <scope>NUCLEOTIDE SEQUENCE</scope>
    <source>
        <strain evidence="2">9144</strain>
    </source>
</reference>
<accession>A0AAD6YM64</accession>
<evidence type="ECO:0000313" key="2">
    <source>
        <dbReference type="EMBL" id="KAJ7223275.1"/>
    </source>
</evidence>
<keyword evidence="3" id="KW-1185">Reference proteome</keyword>
<protein>
    <submittedName>
        <fullName evidence="2">Uncharacterized protein</fullName>
    </submittedName>
</protein>
<dbReference type="AlphaFoldDB" id="A0AAD6YM64"/>
<feature type="region of interest" description="Disordered" evidence="1">
    <location>
        <begin position="89"/>
        <end position="142"/>
    </location>
</feature>
<comment type="caution">
    <text evidence="2">The sequence shown here is derived from an EMBL/GenBank/DDBJ whole genome shotgun (WGS) entry which is preliminary data.</text>
</comment>
<evidence type="ECO:0000256" key="1">
    <source>
        <dbReference type="SAM" id="MobiDB-lite"/>
    </source>
</evidence>
<gene>
    <name evidence="2" type="ORF">GGX14DRAFT_657814</name>
</gene>
<name>A0AAD6YM64_9AGAR</name>
<dbReference type="EMBL" id="JARJCW010000006">
    <property type="protein sequence ID" value="KAJ7223275.1"/>
    <property type="molecule type" value="Genomic_DNA"/>
</dbReference>
<feature type="compositionally biased region" description="Low complexity" evidence="1">
    <location>
        <begin position="108"/>
        <end position="117"/>
    </location>
</feature>
<feature type="compositionally biased region" description="Pro residues" evidence="1">
    <location>
        <begin position="118"/>
        <end position="130"/>
    </location>
</feature>
<sequence length="311" mass="34481">MSTASGRQQGSEVLRNMGADECGEDWLLQSRVVHPGGRRSKRECCNTVKFPLGTRPGSKPFGVEEAERAWPQLVRCAVPYAWCPISKDEDKRESISGEEASLRQDVNSSAPSGDPSSGPKPRPEWGPGPWKPSGSGRGAEAKTSVIRECIAKMWQSFGHMTERAGRKQTQGSEDREWLHRARMCLEELSKVSECRRYTGETTRGCGQMWCRSNVAELKSQAGERLGVPRMVIKGSYEVSECRRCTGETARRCGQDLWASRDWVQAQCDRIKAIAKASALRPAWGLVAELKTCTATPVNRPEYRCTGAQGQE</sequence>
<dbReference type="Proteomes" id="UP001219525">
    <property type="component" value="Unassembled WGS sequence"/>
</dbReference>